<name>A0A1S7R451_9HYPH</name>
<evidence type="ECO:0000256" key="5">
    <source>
        <dbReference type="ARBA" id="ARBA00023002"/>
    </source>
</evidence>
<dbReference type="GO" id="GO:0046872">
    <property type="term" value="F:metal ion binding"/>
    <property type="evidence" value="ECO:0007669"/>
    <property type="project" value="UniProtKB-KW"/>
</dbReference>
<accession>A0A1S7R451</accession>
<evidence type="ECO:0000313" key="8">
    <source>
        <dbReference type="EMBL" id="CUX46682.1"/>
    </source>
</evidence>
<dbReference type="Gene3D" id="3.90.180.10">
    <property type="entry name" value="Medium-chain alcohol dehydrogenases, catalytic domain"/>
    <property type="match status" value="1"/>
</dbReference>
<dbReference type="FunFam" id="3.40.50.720:FF:000068">
    <property type="entry name" value="Sorbitol dehydrogenase"/>
    <property type="match status" value="1"/>
</dbReference>
<keyword evidence="3" id="KW-0479">Metal-binding</keyword>
<comment type="similarity">
    <text evidence="2">Belongs to the zinc-containing alcohol dehydrogenase family.</text>
</comment>
<evidence type="ECO:0000256" key="3">
    <source>
        <dbReference type="ARBA" id="ARBA00022723"/>
    </source>
</evidence>
<dbReference type="InterPro" id="IPR013149">
    <property type="entry name" value="ADH-like_C"/>
</dbReference>
<reference evidence="8 9" key="1">
    <citation type="submission" date="2016-01" db="EMBL/GenBank/DDBJ databases">
        <authorList>
            <person name="Oliw E.H."/>
        </authorList>
    </citation>
    <scope>NUCLEOTIDE SEQUENCE [LARGE SCALE GENOMIC DNA]</scope>
    <source>
        <strain evidence="8 9">Zutra 3-1</strain>
    </source>
</reference>
<evidence type="ECO:0000313" key="9">
    <source>
        <dbReference type="Proteomes" id="UP000191987"/>
    </source>
</evidence>
<protein>
    <submittedName>
        <fullName evidence="8">L-idonate 5-dehydrogenase, NAD-binding</fullName>
        <ecNumber evidence="8">1.1.1.264</ecNumber>
    </submittedName>
</protein>
<dbReference type="SUPFAM" id="SSF50129">
    <property type="entry name" value="GroES-like"/>
    <property type="match status" value="1"/>
</dbReference>
<sequence length="368" mass="39150">MAGGGDRDADYFVAPLKRDVEREIFMRAIVAHGAKDVRIEERPEEAPGPGEVRLRLVRGGICGSDLHYYNHGGFGAVRLREPMVLGHEVSAVIEELGEGVEGLKVGGLVAVSPSRPCRTCRFCQEGLHNQCLNMRFYGSAMPFPHIQGAFREVLVADALQCVPADGLSAGEAAMAEPLAVTLHATRRAGDLLGKRVLVTGCGPIGILSILAARRAGAAEIVTTDLSDFTLAKAREAGADRVINSKDEPDALAAYGANKGTFDVLYECSGAAVALAGGIAALRPRGIIVQLGLGGDMSLPMMAITAKELDLRGSFRFHEEFATGVELMRKGLIDVKPFITQTVDLADAISAFEFASDRSRAMKVQIAFS</sequence>
<dbReference type="InterPro" id="IPR011032">
    <property type="entry name" value="GroES-like_sf"/>
</dbReference>
<dbReference type="AlphaFoldDB" id="A0A1S7R451"/>
<dbReference type="Gene3D" id="3.40.50.720">
    <property type="entry name" value="NAD(P)-binding Rossmann-like Domain"/>
    <property type="match status" value="1"/>
</dbReference>
<comment type="cofactor">
    <cofactor evidence="1">
        <name>Zn(2+)</name>
        <dbReference type="ChEBI" id="CHEBI:29105"/>
    </cofactor>
</comment>
<evidence type="ECO:0000256" key="1">
    <source>
        <dbReference type="ARBA" id="ARBA00001947"/>
    </source>
</evidence>
<organism evidence="8 9">
    <name type="scientific">Agrobacterium deltaense Zutra 3/1</name>
    <dbReference type="NCBI Taxonomy" id="1183427"/>
    <lineage>
        <taxon>Bacteria</taxon>
        <taxon>Pseudomonadati</taxon>
        <taxon>Pseudomonadota</taxon>
        <taxon>Alphaproteobacteria</taxon>
        <taxon>Hyphomicrobiales</taxon>
        <taxon>Rhizobiaceae</taxon>
        <taxon>Rhizobium/Agrobacterium group</taxon>
        <taxon>Agrobacterium</taxon>
    </lineage>
</organism>
<dbReference type="PANTHER" id="PTHR43161:SF9">
    <property type="entry name" value="SORBITOL DEHYDROGENASE"/>
    <property type="match status" value="1"/>
</dbReference>
<proteinExistence type="inferred from homology"/>
<feature type="domain" description="Enoyl reductase (ER)" evidence="7">
    <location>
        <begin position="33"/>
        <end position="365"/>
    </location>
</feature>
<dbReference type="EC" id="1.1.1.264" evidence="8"/>
<dbReference type="EMBL" id="FBWG01000030">
    <property type="protein sequence ID" value="CUX46682.1"/>
    <property type="molecule type" value="Genomic_DNA"/>
</dbReference>
<evidence type="ECO:0000256" key="2">
    <source>
        <dbReference type="ARBA" id="ARBA00008072"/>
    </source>
</evidence>
<evidence type="ECO:0000259" key="7">
    <source>
        <dbReference type="SMART" id="SM00829"/>
    </source>
</evidence>
<dbReference type="PANTHER" id="PTHR43161">
    <property type="entry name" value="SORBITOL DEHYDROGENASE"/>
    <property type="match status" value="1"/>
</dbReference>
<dbReference type="CDD" id="cd08232">
    <property type="entry name" value="idonate-5-DH"/>
    <property type="match status" value="1"/>
</dbReference>
<dbReference type="Proteomes" id="UP000191987">
    <property type="component" value="Unassembled WGS sequence"/>
</dbReference>
<keyword evidence="6" id="KW-0520">NAD</keyword>
<keyword evidence="4" id="KW-0862">Zinc</keyword>
<keyword evidence="5 8" id="KW-0560">Oxidoreductase</keyword>
<dbReference type="Pfam" id="PF00107">
    <property type="entry name" value="ADH_zinc_N"/>
    <property type="match status" value="1"/>
</dbReference>
<evidence type="ECO:0000256" key="6">
    <source>
        <dbReference type="ARBA" id="ARBA00023027"/>
    </source>
</evidence>
<gene>
    <name evidence="8" type="primary">idnD</name>
    <name evidence="8" type="ORF">AGR7C_Lc120139</name>
</gene>
<dbReference type="SUPFAM" id="SSF51735">
    <property type="entry name" value="NAD(P)-binding Rossmann-fold domains"/>
    <property type="match status" value="1"/>
</dbReference>
<dbReference type="InterPro" id="IPR020843">
    <property type="entry name" value="ER"/>
</dbReference>
<dbReference type="GO" id="GO:0050572">
    <property type="term" value="F:L-idonate 5-dehydrogenase [NAD(P)+] activity"/>
    <property type="evidence" value="ECO:0007669"/>
    <property type="project" value="UniProtKB-EC"/>
</dbReference>
<dbReference type="InterPro" id="IPR013154">
    <property type="entry name" value="ADH-like_N"/>
</dbReference>
<dbReference type="InterPro" id="IPR036291">
    <property type="entry name" value="NAD(P)-bd_dom_sf"/>
</dbReference>
<evidence type="ECO:0000256" key="4">
    <source>
        <dbReference type="ARBA" id="ARBA00022833"/>
    </source>
</evidence>
<dbReference type="SMART" id="SM00829">
    <property type="entry name" value="PKS_ER"/>
    <property type="match status" value="1"/>
</dbReference>
<dbReference type="Pfam" id="PF08240">
    <property type="entry name" value="ADH_N"/>
    <property type="match status" value="1"/>
</dbReference>